<dbReference type="CDD" id="cd03801">
    <property type="entry name" value="GT4_PimA-like"/>
    <property type="match status" value="1"/>
</dbReference>
<reference evidence="2 3" key="1">
    <citation type="submission" date="2017-10" db="EMBL/GenBank/DDBJ databases">
        <title>Genomics of the genus Arcobacter.</title>
        <authorList>
            <person name="Perez-Cataluna A."/>
            <person name="Figueras M.J."/>
        </authorList>
    </citation>
    <scope>NUCLEOTIDE SEQUENCE [LARGE SCALE GENOMIC DNA]</scope>
    <source>
        <strain evidence="2 3">CECT 8441</strain>
    </source>
</reference>
<evidence type="ECO:0000259" key="1">
    <source>
        <dbReference type="Pfam" id="PF00534"/>
    </source>
</evidence>
<dbReference type="PANTHER" id="PTHR12526">
    <property type="entry name" value="GLYCOSYLTRANSFERASE"/>
    <property type="match status" value="1"/>
</dbReference>
<dbReference type="InterPro" id="IPR001296">
    <property type="entry name" value="Glyco_trans_1"/>
</dbReference>
<feature type="domain" description="Glycosyl transferase family 1" evidence="1">
    <location>
        <begin position="203"/>
        <end position="361"/>
    </location>
</feature>
<comment type="caution">
    <text evidence="2">The sequence shown here is derived from an EMBL/GenBank/DDBJ whole genome shotgun (WGS) entry which is preliminary data.</text>
</comment>
<evidence type="ECO:0000313" key="2">
    <source>
        <dbReference type="EMBL" id="RXK06409.1"/>
    </source>
</evidence>
<dbReference type="Proteomes" id="UP000289758">
    <property type="component" value="Unassembled WGS sequence"/>
</dbReference>
<dbReference type="SUPFAM" id="SSF53756">
    <property type="entry name" value="UDP-Glycosyltransferase/glycogen phosphorylase"/>
    <property type="match status" value="1"/>
</dbReference>
<proteinExistence type="predicted"/>
<accession>A0A4Q1ARI9</accession>
<dbReference type="Gene3D" id="3.40.50.2000">
    <property type="entry name" value="Glycogen Phosphorylase B"/>
    <property type="match status" value="2"/>
</dbReference>
<dbReference type="AlphaFoldDB" id="A0A4Q1ARI9"/>
<dbReference type="Pfam" id="PF00534">
    <property type="entry name" value="Glycos_transf_1"/>
    <property type="match status" value="1"/>
</dbReference>
<name>A0A4Q1ARI9_9BACT</name>
<evidence type="ECO:0000313" key="3">
    <source>
        <dbReference type="Proteomes" id="UP000289758"/>
    </source>
</evidence>
<protein>
    <recommendedName>
        <fullName evidence="1">Glycosyl transferase family 1 domain-containing protein</fullName>
    </recommendedName>
</protein>
<dbReference type="OrthoDB" id="9767517at2"/>
<dbReference type="GO" id="GO:0016757">
    <property type="term" value="F:glycosyltransferase activity"/>
    <property type="evidence" value="ECO:0007669"/>
    <property type="project" value="InterPro"/>
</dbReference>
<gene>
    <name evidence="2" type="ORF">CRV07_06875</name>
</gene>
<dbReference type="EMBL" id="PDKK01000004">
    <property type="protein sequence ID" value="RXK06409.1"/>
    <property type="molecule type" value="Genomic_DNA"/>
</dbReference>
<keyword evidence="3" id="KW-1185">Reference proteome</keyword>
<organism evidence="2 3">
    <name type="scientific">Halarcobacter ebronensis</name>
    <dbReference type="NCBI Taxonomy" id="1462615"/>
    <lineage>
        <taxon>Bacteria</taxon>
        <taxon>Pseudomonadati</taxon>
        <taxon>Campylobacterota</taxon>
        <taxon>Epsilonproteobacteria</taxon>
        <taxon>Campylobacterales</taxon>
        <taxon>Arcobacteraceae</taxon>
        <taxon>Halarcobacter</taxon>
    </lineage>
</organism>
<sequence length="388" mass="46130">MKVLVVSSKFRPEYSGSGYRAENTYKRLSKKFNVDYSIVTNSLIYKNDKYYDNVYRIGRKFKVDNCNLIKRKIFTLFNMIRELYKSWKYIKDRKDEFDLVHTFGNSWSVTFFTLYFNYLDKPIIRELCNEMDNPLYPPIFEKQMSKTFKKENTLMVAISKRLEYVCKRFDIKNIWQRPNPIDEKKFFINYDKKYMLRANLSKFSQDDIVLVHLANYRPSKNHIFLVEMMKYLPNNFKLLLAGPLKKQDIGNFQKISNKIRECHLENRIDLQSGFIDNFNEYIQMSDIFLFPSLSEGLGTPIYEAQACGVPVVSNFIEDVTNLAIKDNIGGFVLELNEEEFAKKVIEANKITRENLIYNSKEILEKTSSEVIDEEYFNIINKIKNENRY</sequence>
<dbReference type="RefSeq" id="WP_129086995.1">
    <property type="nucleotide sequence ID" value="NZ_CP053836.1"/>
</dbReference>